<dbReference type="SUPFAM" id="SSF49777">
    <property type="entry name" value="PEBP-like"/>
    <property type="match status" value="1"/>
</dbReference>
<dbReference type="PANTHER" id="PTHR11362:SF82">
    <property type="entry name" value="PHOSPHATIDYLETHANOLAMINE-BINDING PROTEIN 4"/>
    <property type="match status" value="1"/>
</dbReference>
<dbReference type="Gene3D" id="3.90.280.10">
    <property type="entry name" value="PEBP-like"/>
    <property type="match status" value="1"/>
</dbReference>
<protein>
    <submittedName>
        <fullName evidence="1">Phosphatidylethanolamine-binding protein</fullName>
    </submittedName>
</protein>
<dbReference type="AlphaFoldDB" id="A0A1X2H4R8"/>
<organism evidence="1 2">
    <name type="scientific">Syncephalastrum racemosum</name>
    <name type="common">Filamentous fungus</name>
    <dbReference type="NCBI Taxonomy" id="13706"/>
    <lineage>
        <taxon>Eukaryota</taxon>
        <taxon>Fungi</taxon>
        <taxon>Fungi incertae sedis</taxon>
        <taxon>Mucoromycota</taxon>
        <taxon>Mucoromycotina</taxon>
        <taxon>Mucoromycetes</taxon>
        <taxon>Mucorales</taxon>
        <taxon>Syncephalastraceae</taxon>
        <taxon>Syncephalastrum</taxon>
    </lineage>
</organism>
<dbReference type="InterPro" id="IPR008914">
    <property type="entry name" value="PEBP"/>
</dbReference>
<dbReference type="InParanoid" id="A0A1X2H4R8"/>
<evidence type="ECO:0000313" key="2">
    <source>
        <dbReference type="Proteomes" id="UP000242180"/>
    </source>
</evidence>
<dbReference type="EMBL" id="MCGN01000009">
    <property type="protein sequence ID" value="ORY93396.1"/>
    <property type="molecule type" value="Genomic_DNA"/>
</dbReference>
<reference evidence="1 2" key="1">
    <citation type="submission" date="2016-07" db="EMBL/GenBank/DDBJ databases">
        <title>Pervasive Adenine N6-methylation of Active Genes in Fungi.</title>
        <authorList>
            <consortium name="DOE Joint Genome Institute"/>
            <person name="Mondo S.J."/>
            <person name="Dannebaum R.O."/>
            <person name="Kuo R.C."/>
            <person name="Labutti K."/>
            <person name="Haridas S."/>
            <person name="Kuo A."/>
            <person name="Salamov A."/>
            <person name="Ahrendt S.R."/>
            <person name="Lipzen A."/>
            <person name="Sullivan W."/>
            <person name="Andreopoulos W.B."/>
            <person name="Clum A."/>
            <person name="Lindquist E."/>
            <person name="Daum C."/>
            <person name="Ramamoorthy G.K."/>
            <person name="Gryganskyi A."/>
            <person name="Culley D."/>
            <person name="Magnuson J.K."/>
            <person name="James T.Y."/>
            <person name="O'Malley M.A."/>
            <person name="Stajich J.E."/>
            <person name="Spatafora J.W."/>
            <person name="Visel A."/>
            <person name="Grigoriev I.V."/>
        </authorList>
    </citation>
    <scope>NUCLEOTIDE SEQUENCE [LARGE SCALE GENOMIC DNA]</scope>
    <source>
        <strain evidence="1 2">NRRL 2496</strain>
    </source>
</reference>
<dbReference type="OrthoDB" id="2506647at2759"/>
<gene>
    <name evidence="1" type="ORF">BCR43DRAFT_496858</name>
</gene>
<dbReference type="STRING" id="13706.A0A1X2H4R8"/>
<sequence>MTLPEPDMITYKALKRAGLIPELVSKFKPRVKLEVQYPGGKEVALGNKLTPAETKEEPKFIISPEDEKAVYTLVMLDPDAPSTTDHKYGPWRHWVVCNITDDGDDIEQPTPYWGPGPGAGTGVHRYCFLLFKQLEGLQIVHAMPHRELKDRRNFDLNDFIDLHQLEPVGANFFLCEAEQ</sequence>
<accession>A0A1X2H4R8</accession>
<keyword evidence="2" id="KW-1185">Reference proteome</keyword>
<dbReference type="OMA" id="FFTQTIE"/>
<dbReference type="InterPro" id="IPR035810">
    <property type="entry name" value="PEBP_euk"/>
</dbReference>
<name>A0A1X2H4R8_SYNRA</name>
<evidence type="ECO:0000313" key="1">
    <source>
        <dbReference type="EMBL" id="ORY93396.1"/>
    </source>
</evidence>
<dbReference type="PANTHER" id="PTHR11362">
    <property type="entry name" value="PHOSPHATIDYLETHANOLAMINE-BINDING PROTEIN"/>
    <property type="match status" value="1"/>
</dbReference>
<comment type="caution">
    <text evidence="1">The sequence shown here is derived from an EMBL/GenBank/DDBJ whole genome shotgun (WGS) entry which is preliminary data.</text>
</comment>
<dbReference type="Proteomes" id="UP000242180">
    <property type="component" value="Unassembled WGS sequence"/>
</dbReference>
<dbReference type="InterPro" id="IPR036610">
    <property type="entry name" value="PEBP-like_sf"/>
</dbReference>
<dbReference type="CDD" id="cd00866">
    <property type="entry name" value="PEBP_euk"/>
    <property type="match status" value="1"/>
</dbReference>
<dbReference type="Pfam" id="PF01161">
    <property type="entry name" value="PBP"/>
    <property type="match status" value="1"/>
</dbReference>
<proteinExistence type="predicted"/>